<evidence type="ECO:0000259" key="3">
    <source>
        <dbReference type="Pfam" id="PF13193"/>
    </source>
</evidence>
<sequence length="407" mass="42001">MRLRGAPGLLGSGRAARVRSGQARTSAGLDTAAALRARIGTRARSVVLVDRRGALTGGDLLDLVRLHRAGSGAEGHGELGALPAAAPLRQVVVTVLAGDGTLEPRSSGSTGAPRPQRRGPLSPAQLLSLLDLARRIGLRPGRRTACAAPGVHGHGLLATLGALALGAPLVDLTHLPAAERIELLHRTSPELLTGVPVHLADLLRTDRELSRSRPLAVARIVSGSDLLSPALRADLSRHFRARVHDVYGTTETGSLCVDGRPLHGVHLRELDGLLCARTPFTGGKELVTDRGEIAPDGTVHVLGRADGSVSSGGMLHDPAATVRALRSHPGVAAARLHVVPDERFGVRTLAEVSLSPAAPGTVPPGAEELRALVRDRVGAAAVPREVRIAGDGEPESPGPAGLSSPGR</sequence>
<reference evidence="4" key="1">
    <citation type="journal article" date="2021" name="PeerJ">
        <title>Extensive microbial diversity within the chicken gut microbiome revealed by metagenomics and culture.</title>
        <authorList>
            <person name="Gilroy R."/>
            <person name="Ravi A."/>
            <person name="Getino M."/>
            <person name="Pursley I."/>
            <person name="Horton D.L."/>
            <person name="Alikhan N.F."/>
            <person name="Baker D."/>
            <person name="Gharbi K."/>
            <person name="Hall N."/>
            <person name="Watson M."/>
            <person name="Adriaenssens E.M."/>
            <person name="Foster-Nyarko E."/>
            <person name="Jarju S."/>
            <person name="Secka A."/>
            <person name="Antonio M."/>
            <person name="Oren A."/>
            <person name="Chaudhuri R.R."/>
            <person name="La Ragione R."/>
            <person name="Hildebrand F."/>
            <person name="Pallen M.J."/>
        </authorList>
    </citation>
    <scope>NUCLEOTIDE SEQUENCE</scope>
    <source>
        <strain evidence="4">CHK130-7132</strain>
    </source>
</reference>
<feature type="region of interest" description="Disordered" evidence="1">
    <location>
        <begin position="384"/>
        <end position="407"/>
    </location>
</feature>
<dbReference type="PANTHER" id="PTHR43201">
    <property type="entry name" value="ACYL-COA SYNTHETASE"/>
    <property type="match status" value="1"/>
</dbReference>
<dbReference type="Pfam" id="PF13193">
    <property type="entry name" value="AMP-binding_C"/>
    <property type="match status" value="1"/>
</dbReference>
<reference evidence="4" key="2">
    <citation type="submission" date="2021-04" db="EMBL/GenBank/DDBJ databases">
        <authorList>
            <person name="Gilroy R."/>
        </authorList>
    </citation>
    <scope>NUCLEOTIDE SEQUENCE</scope>
    <source>
        <strain evidence="4">CHK130-7132</strain>
    </source>
</reference>
<dbReference type="EMBL" id="DWWC01000038">
    <property type="protein sequence ID" value="HJC68437.1"/>
    <property type="molecule type" value="Genomic_DNA"/>
</dbReference>
<dbReference type="AlphaFoldDB" id="A0A9D2PWB3"/>
<proteinExistence type="predicted"/>
<dbReference type="Gene3D" id="3.40.50.12780">
    <property type="entry name" value="N-terminal domain of ligase-like"/>
    <property type="match status" value="1"/>
</dbReference>
<dbReference type="InterPro" id="IPR000873">
    <property type="entry name" value="AMP-dep_synth/lig_dom"/>
</dbReference>
<dbReference type="SUPFAM" id="SSF56801">
    <property type="entry name" value="Acetyl-CoA synthetase-like"/>
    <property type="match status" value="1"/>
</dbReference>
<protein>
    <submittedName>
        <fullName evidence="4">AMP-binding protein</fullName>
    </submittedName>
</protein>
<organism evidence="4 5">
    <name type="scientific">Candidatus Brachybacterium intestinipullorum</name>
    <dbReference type="NCBI Taxonomy" id="2838512"/>
    <lineage>
        <taxon>Bacteria</taxon>
        <taxon>Bacillati</taxon>
        <taxon>Actinomycetota</taxon>
        <taxon>Actinomycetes</taxon>
        <taxon>Micrococcales</taxon>
        <taxon>Dermabacteraceae</taxon>
        <taxon>Brachybacterium</taxon>
    </lineage>
</organism>
<accession>A0A9D2PWB3</accession>
<dbReference type="GO" id="GO:0006631">
    <property type="term" value="P:fatty acid metabolic process"/>
    <property type="evidence" value="ECO:0007669"/>
    <property type="project" value="TreeGrafter"/>
</dbReference>
<dbReference type="Proteomes" id="UP000823854">
    <property type="component" value="Unassembled WGS sequence"/>
</dbReference>
<dbReference type="Gene3D" id="3.30.300.30">
    <property type="match status" value="1"/>
</dbReference>
<feature type="domain" description="AMP-dependent synthetase/ligase" evidence="2">
    <location>
        <begin position="106"/>
        <end position="257"/>
    </location>
</feature>
<comment type="caution">
    <text evidence="4">The sequence shown here is derived from an EMBL/GenBank/DDBJ whole genome shotgun (WGS) entry which is preliminary data.</text>
</comment>
<feature type="domain" description="AMP-binding enzyme C-terminal" evidence="3">
    <location>
        <begin position="324"/>
        <end position="389"/>
    </location>
</feature>
<evidence type="ECO:0000313" key="5">
    <source>
        <dbReference type="Proteomes" id="UP000823854"/>
    </source>
</evidence>
<dbReference type="InterPro" id="IPR025110">
    <property type="entry name" value="AMP-bd_C"/>
</dbReference>
<dbReference type="GO" id="GO:0031956">
    <property type="term" value="F:medium-chain fatty acid-CoA ligase activity"/>
    <property type="evidence" value="ECO:0007669"/>
    <property type="project" value="TreeGrafter"/>
</dbReference>
<name>A0A9D2PWB3_9MICO</name>
<gene>
    <name evidence="4" type="ORF">H9932_02000</name>
</gene>
<dbReference type="InterPro" id="IPR045851">
    <property type="entry name" value="AMP-bd_C_sf"/>
</dbReference>
<evidence type="ECO:0000259" key="2">
    <source>
        <dbReference type="Pfam" id="PF00501"/>
    </source>
</evidence>
<dbReference type="InterPro" id="IPR042099">
    <property type="entry name" value="ANL_N_sf"/>
</dbReference>
<evidence type="ECO:0000256" key="1">
    <source>
        <dbReference type="SAM" id="MobiDB-lite"/>
    </source>
</evidence>
<dbReference type="Pfam" id="PF00501">
    <property type="entry name" value="AMP-binding"/>
    <property type="match status" value="1"/>
</dbReference>
<dbReference type="PANTHER" id="PTHR43201:SF32">
    <property type="entry name" value="2-SUCCINYLBENZOATE--COA LIGASE, CHLOROPLASTIC_PEROXISOMAL"/>
    <property type="match status" value="1"/>
</dbReference>
<evidence type="ECO:0000313" key="4">
    <source>
        <dbReference type="EMBL" id="HJC68437.1"/>
    </source>
</evidence>
<feature type="region of interest" description="Disordered" evidence="1">
    <location>
        <begin position="99"/>
        <end position="121"/>
    </location>
</feature>